<proteinExistence type="inferred from homology"/>
<dbReference type="InterPro" id="IPR001525">
    <property type="entry name" value="C5_MeTfrase"/>
</dbReference>
<dbReference type="Gene3D" id="3.40.50.150">
    <property type="entry name" value="Vaccinia Virus protein VP39"/>
    <property type="match status" value="1"/>
</dbReference>
<evidence type="ECO:0000256" key="3">
    <source>
        <dbReference type="ARBA" id="ARBA00022691"/>
    </source>
</evidence>
<reference evidence="6 7" key="1">
    <citation type="submission" date="2024-02" db="EMBL/GenBank/DDBJ databases">
        <authorList>
            <person name="Chen Y."/>
            <person name="Shah S."/>
            <person name="Dougan E. K."/>
            <person name="Thang M."/>
            <person name="Chan C."/>
        </authorList>
    </citation>
    <scope>NUCLEOTIDE SEQUENCE [LARGE SCALE GENOMIC DNA]</scope>
</reference>
<dbReference type="Pfam" id="PF00145">
    <property type="entry name" value="DNA_methylase"/>
    <property type="match status" value="1"/>
</dbReference>
<sequence length="798" mass="88415">MVAPLGTFARPLHVAMPCVGIDGCGTALKLMSVPFVANNVMDIEGRYEEYLTQHLGQSNLHLGPTKGDVNSISLQGLERPVDMIASGPPCPPWAGNGKHEGQADARSTVFLSVVKMILGFIKAGELKAAVLENVRGIQSKQRGASESFIHKLVYILQQQVPEFHWEVVELQAASYMLAQQRGRIFLRGLRTSIAPQVPTPLSPFGNRTLQEFLDESLPCIDRNSLTACMQKNLMGAEVVMKQMLTDGKVEPTDLLVFPLDRADGKVYQRRYSINLVPTLTTTNKYLFVASLDFHRKDAKRKCFRFLHPSERMVLQGFSKDVLDGCPDSLRVQGSGNACPVPLLTAVLHPILEAIRPTIKSAIPAGGSLTCAAATAACAKFDLYMEECAQSMSGPLTNALAKRSMKVAKPMKSAPKRIKAAKPMKAPKSTKATKKKSPQKHSKNTKKRLTDMLGFLTTLRGLKSDADSIDTQKRLLNACLVDVRQSPGFSASDGKKMLEEVRSATIPDWMRDEILQCVQDMVVSGVGGEKERKGRVPMQRNLHLYNYFTQDEWDSLGNSCNTLDTKLQVVSKRCGLIGLTAPAETTYVLAVSIIIMACHKGQPEDFVIDAQKTFGMLKDLKKDENVKEFMMMQMFEHMMSRHNKSHVTPQVVQMLPSKRKPLALQDQPAETSPEKAEETAEKEEAKEEAPAAKKNCLGATPEMKCIEDMAAMVEEQLKKNKVKTKKGTKKELSQLQFLGTKARAPIKLENVTIYTCPNSSSWRVKKNDEKKDKAFSWKANDPETTWARVVAHVKKLGVK</sequence>
<keyword evidence="3 4" id="KW-0949">S-adenosyl-L-methionine</keyword>
<evidence type="ECO:0008006" key="8">
    <source>
        <dbReference type="Google" id="ProtNLM"/>
    </source>
</evidence>
<keyword evidence="1 4" id="KW-0489">Methyltransferase</keyword>
<dbReference type="SUPFAM" id="SSF53335">
    <property type="entry name" value="S-adenosyl-L-methionine-dependent methyltransferases"/>
    <property type="match status" value="1"/>
</dbReference>
<accession>A0ABP0L915</accession>
<evidence type="ECO:0000256" key="5">
    <source>
        <dbReference type="SAM" id="MobiDB-lite"/>
    </source>
</evidence>
<name>A0ABP0L915_9DINO</name>
<feature type="compositionally biased region" description="Basic residues" evidence="5">
    <location>
        <begin position="430"/>
        <end position="446"/>
    </location>
</feature>
<feature type="compositionally biased region" description="Basic and acidic residues" evidence="5">
    <location>
        <begin position="671"/>
        <end position="690"/>
    </location>
</feature>
<protein>
    <recommendedName>
        <fullName evidence="8">DNA (cytosine-5-)-methyltransferase</fullName>
    </recommendedName>
</protein>
<evidence type="ECO:0000256" key="4">
    <source>
        <dbReference type="PROSITE-ProRule" id="PRU01016"/>
    </source>
</evidence>
<evidence type="ECO:0000313" key="7">
    <source>
        <dbReference type="Proteomes" id="UP001642484"/>
    </source>
</evidence>
<dbReference type="PANTHER" id="PTHR46098">
    <property type="entry name" value="TRNA (CYTOSINE(38)-C(5))-METHYLTRANSFERASE"/>
    <property type="match status" value="1"/>
</dbReference>
<comment type="caution">
    <text evidence="6">The sequence shown here is derived from an EMBL/GenBank/DDBJ whole genome shotgun (WGS) entry which is preliminary data.</text>
</comment>
<organism evidence="6 7">
    <name type="scientific">Durusdinium trenchii</name>
    <dbReference type="NCBI Taxonomy" id="1381693"/>
    <lineage>
        <taxon>Eukaryota</taxon>
        <taxon>Sar</taxon>
        <taxon>Alveolata</taxon>
        <taxon>Dinophyceae</taxon>
        <taxon>Suessiales</taxon>
        <taxon>Symbiodiniaceae</taxon>
        <taxon>Durusdinium</taxon>
    </lineage>
</organism>
<evidence type="ECO:0000256" key="1">
    <source>
        <dbReference type="ARBA" id="ARBA00022603"/>
    </source>
</evidence>
<dbReference type="EMBL" id="CAXAMN010011492">
    <property type="protein sequence ID" value="CAK9035438.1"/>
    <property type="molecule type" value="Genomic_DNA"/>
</dbReference>
<keyword evidence="7" id="KW-1185">Reference proteome</keyword>
<dbReference type="Gene3D" id="3.90.120.10">
    <property type="entry name" value="DNA Methylase, subunit A, domain 2"/>
    <property type="match status" value="1"/>
</dbReference>
<feature type="active site" evidence="4">
    <location>
        <position position="90"/>
    </location>
</feature>
<feature type="region of interest" description="Disordered" evidence="5">
    <location>
        <begin position="408"/>
        <end position="446"/>
    </location>
</feature>
<keyword evidence="2 4" id="KW-0808">Transferase</keyword>
<dbReference type="PANTHER" id="PTHR46098:SF1">
    <property type="entry name" value="TRNA (CYTOSINE(38)-C(5))-METHYLTRANSFERASE"/>
    <property type="match status" value="1"/>
</dbReference>
<evidence type="ECO:0000313" key="6">
    <source>
        <dbReference type="EMBL" id="CAK9035438.1"/>
    </source>
</evidence>
<dbReference type="InterPro" id="IPR050750">
    <property type="entry name" value="C5-MTase"/>
</dbReference>
<comment type="similarity">
    <text evidence="4">Belongs to the class I-like SAM-binding methyltransferase superfamily. C5-methyltransferase family.</text>
</comment>
<evidence type="ECO:0000256" key="2">
    <source>
        <dbReference type="ARBA" id="ARBA00022679"/>
    </source>
</evidence>
<gene>
    <name evidence="6" type="ORF">CCMP2556_LOCUS19912</name>
</gene>
<dbReference type="Proteomes" id="UP001642484">
    <property type="component" value="Unassembled WGS sequence"/>
</dbReference>
<dbReference type="PROSITE" id="PS51679">
    <property type="entry name" value="SAM_MT_C5"/>
    <property type="match status" value="1"/>
</dbReference>
<dbReference type="InterPro" id="IPR029063">
    <property type="entry name" value="SAM-dependent_MTases_sf"/>
</dbReference>
<feature type="region of interest" description="Disordered" evidence="5">
    <location>
        <begin position="660"/>
        <end position="694"/>
    </location>
</feature>